<evidence type="ECO:0000313" key="1">
    <source>
        <dbReference type="EMBL" id="SFS01866.1"/>
    </source>
</evidence>
<dbReference type="OrthoDB" id="350102at2157"/>
<dbReference type="AlphaFoldDB" id="A0A1I6LEG4"/>
<evidence type="ECO:0000313" key="2">
    <source>
        <dbReference type="Proteomes" id="UP000199062"/>
    </source>
</evidence>
<organism evidence="1 2">
    <name type="scientific">Halomicrobium zhouii</name>
    <dbReference type="NCBI Taxonomy" id="767519"/>
    <lineage>
        <taxon>Archaea</taxon>
        <taxon>Methanobacteriati</taxon>
        <taxon>Methanobacteriota</taxon>
        <taxon>Stenosarchaea group</taxon>
        <taxon>Halobacteria</taxon>
        <taxon>Halobacteriales</taxon>
        <taxon>Haloarculaceae</taxon>
        <taxon>Halomicrobium</taxon>
    </lineage>
</organism>
<accession>A0A1I6LEG4</accession>
<dbReference type="EMBL" id="FOZK01000002">
    <property type="protein sequence ID" value="SFS01866.1"/>
    <property type="molecule type" value="Genomic_DNA"/>
</dbReference>
<proteinExistence type="predicted"/>
<sequence>MSESDFDPSEFLDGADNELKTSIPGVTVTTRLADADAEELEEVHRRQLEFALDHAEDAKNASRM</sequence>
<reference evidence="1 2" key="1">
    <citation type="submission" date="2016-10" db="EMBL/GenBank/DDBJ databases">
        <authorList>
            <person name="de Groot N.N."/>
        </authorList>
    </citation>
    <scope>NUCLEOTIDE SEQUENCE [LARGE SCALE GENOMIC DNA]</scope>
    <source>
        <strain evidence="1 2">CGMCC 1.10457</strain>
    </source>
</reference>
<dbReference type="RefSeq" id="WP_089816889.1">
    <property type="nucleotide sequence ID" value="NZ_FOZK01000002.1"/>
</dbReference>
<keyword evidence="2" id="KW-1185">Reference proteome</keyword>
<name>A0A1I6LEG4_9EURY</name>
<protein>
    <submittedName>
        <fullName evidence="1">Uncharacterized protein</fullName>
    </submittedName>
</protein>
<gene>
    <name evidence="1" type="ORF">SAMN05216559_2560</name>
</gene>
<dbReference type="Proteomes" id="UP000199062">
    <property type="component" value="Unassembled WGS sequence"/>
</dbReference>